<dbReference type="SMART" id="SM00869">
    <property type="entry name" value="Autotransporter"/>
    <property type="match status" value="1"/>
</dbReference>
<gene>
    <name evidence="3" type="ORF">GCM10007350_26370</name>
</gene>
<dbReference type="PANTHER" id="PTHR37494:SF1">
    <property type="entry name" value="STAPHYLOCOCCUS AUREUS SURFACE PROTEIN A"/>
    <property type="match status" value="1"/>
</dbReference>
<dbReference type="PANTHER" id="PTHR37494">
    <property type="entry name" value="HEMAGGLUTININ"/>
    <property type="match status" value="1"/>
</dbReference>
<dbReference type="Gene3D" id="2.60.40.10">
    <property type="entry name" value="Immunoglobulins"/>
    <property type="match status" value="7"/>
</dbReference>
<dbReference type="InterPro" id="IPR013783">
    <property type="entry name" value="Ig-like_fold"/>
</dbReference>
<dbReference type="SMART" id="SM00429">
    <property type="entry name" value="IPT"/>
    <property type="match status" value="2"/>
</dbReference>
<feature type="region of interest" description="Disordered" evidence="1">
    <location>
        <begin position="45"/>
        <end position="64"/>
    </location>
</feature>
<dbReference type="InterPro" id="IPR015919">
    <property type="entry name" value="Cadherin-like_sf"/>
</dbReference>
<dbReference type="Gene3D" id="2.40.128.130">
    <property type="entry name" value="Autotransporter beta-domain"/>
    <property type="match status" value="1"/>
</dbReference>
<dbReference type="SUPFAM" id="SSF103515">
    <property type="entry name" value="Autotransporter"/>
    <property type="match status" value="1"/>
</dbReference>
<dbReference type="Gene3D" id="2.60.40.2810">
    <property type="match status" value="1"/>
</dbReference>
<dbReference type="InterPro" id="IPR005546">
    <property type="entry name" value="Autotransporte_beta"/>
</dbReference>
<dbReference type="InterPro" id="IPR002909">
    <property type="entry name" value="IPT_dom"/>
</dbReference>
<dbReference type="Pfam" id="PF03797">
    <property type="entry name" value="Autotransporter"/>
    <property type="match status" value="1"/>
</dbReference>
<sequence length="1566" mass="155461">MVAAAPCSFTWNITNDGRTGSYAHLFSLGEASACLSGDGPYTGNAAAPDGGTGDQPAEGGGVKGVDWQNLSNTVYYTPPSPNYTGTNNVIWYDVNYRPITVTINVTGAAPTLGSVSPTSGPSTGGTSVTINGTNLSGATLVKFGSNTGSITATTSTSVTATSPAGSGTVNISVTTPGGTATLTNAFTYTAPVPTVSSVSPNSGPTAGGTSVTISGTGFNGATAVKFGATNAGSVSVNSDTSITATSPAGSGTVDITVTTPGGTSTTSAADQFTYVAAPVAGSANATVSHGSSSNTITLNLSGGTATSVAVGTQAAHGTATAAGTTISYTPVSSYSGTDSFTYTATNASGTSAPATVSVTVSDATISYAPTPNNGTVGVAYSQSLGGASGGTAPYIYTLETGSLPAGLTLASNGLLSGTPTGHGTFNFTIKATDSSTGNGPFNKITTGLSMTISSPTISLNPTTLASATVATSYSGAVSASGGVGPYTYTLNSGALPPGLSLNVSTGGISGTPTAGGTYNFQLKATDSASGGPYNGIQSYTLTVGAATISVSPTSLSAATVAAGYNQTVSASGGTAPYSYAVTAGALPAGLSLNTANGTLSGTPTAAGAFNFTIEATDSSTGTGAPYKNSRAYTLNVNAPTLALSPPGGTAFNGNVGTGFSQPFTVSGGVAPYQFATLSVTGGTMPTGLGFNTATGVLSGTPTSAGTVAFDITGSDSTGGAGSTPVTHSYTLTVAAPTLVLSPGTLPNTVQGTAYNQPLSTAGGSAPYSYAVTTGSLPSGLTLSSAGVLSGTPTATGSSTFTITATDAHAFTTSRSYSILTNPAVPVAGPVSATVPWNTATPIDLAAVMTGGPASSVTVSTAPGHGSVTISGSVATYTPAPGYSGSDSFAYTATNVSGVSVAIVSITVNPQGVVAGAVTSTVAFNSSANPIALNLSGGAVTSVAVATAPAHGTATVSGTTISYTPTAGYTGTDSFTYTGTNASGTSAPAKVDIVVNPPVPAPQPMAATIPANSGATVIALQIDGGPATSITVVTPPQNGKLTLIGLGANRQVLGSMTAPGSVQPAVSYTPNPGFAGTDSFSYTATNAAGTSAAATVTLQVTPPAPVLAPVSATTVSGAPVTLDVTAQATGGPFTGLAIVTPPADGTAEVRGMSIVYTPGPTFAGVVTIGYALSNAWGTAQGTATVTVNARPDPSKDAEVTGLLSAQTEATRRFARVQLDNFSRRLESLHGKGWGESDFGLSANSFGLHADRDADRNARRNPARLADASGRNATKTDAGEGEGGNKEVQRDELAFWIGGALNFGRRDAETGQDKFRFSTDGISIGGDYRVNDLLSIGAGGGFARDVSDVGDNGSKSEGRSGVVAVYGTLRPTESMFVDGMLGYGWLNFDLDRYITGNGGFASGSRDGSQLFGLLAAGYEYRNGTWLISPYGRIDLMSATLDAYTESAAGLNALRYGEQKVRMTTGKLGLRGETSFDVPVGKLMPRLRIEYQHQFEGSDDARMGYADLAAYGLGYVAHLVPMEQNQWIIEFGGKLALRDQLTLSLDYSSTLNNSSGYEQAVRLMLGVPF</sequence>
<dbReference type="SUPFAM" id="SSF49313">
    <property type="entry name" value="Cadherin-like"/>
    <property type="match status" value="5"/>
</dbReference>
<comment type="caution">
    <text evidence="3">The sequence shown here is derived from an EMBL/GenBank/DDBJ whole genome shotgun (WGS) entry which is preliminary data.</text>
</comment>
<evidence type="ECO:0000313" key="4">
    <source>
        <dbReference type="Proteomes" id="UP000604737"/>
    </source>
</evidence>
<keyword evidence="4" id="KW-1185">Reference proteome</keyword>
<dbReference type="SUPFAM" id="SSF81296">
    <property type="entry name" value="E set domains"/>
    <property type="match status" value="2"/>
</dbReference>
<evidence type="ECO:0000313" key="3">
    <source>
        <dbReference type="EMBL" id="GHD65625.1"/>
    </source>
</evidence>
<evidence type="ECO:0000259" key="2">
    <source>
        <dbReference type="PROSITE" id="PS51208"/>
    </source>
</evidence>
<evidence type="ECO:0000256" key="1">
    <source>
        <dbReference type="SAM" id="MobiDB-lite"/>
    </source>
</evidence>
<dbReference type="CDD" id="cd00102">
    <property type="entry name" value="IPT"/>
    <property type="match status" value="2"/>
</dbReference>
<feature type="domain" description="Autotransporter" evidence="2">
    <location>
        <begin position="1286"/>
        <end position="1566"/>
    </location>
</feature>
<dbReference type="PROSITE" id="PS51208">
    <property type="entry name" value="AUTOTRANSPORTER"/>
    <property type="match status" value="1"/>
</dbReference>
<feature type="region of interest" description="Disordered" evidence="1">
    <location>
        <begin position="1250"/>
        <end position="1284"/>
    </location>
</feature>
<dbReference type="Proteomes" id="UP000604737">
    <property type="component" value="Unassembled WGS sequence"/>
</dbReference>
<dbReference type="Pfam" id="PF17963">
    <property type="entry name" value="Big_9"/>
    <property type="match status" value="5"/>
</dbReference>
<protein>
    <submittedName>
        <fullName evidence="3">Hemagglutinin</fullName>
    </submittedName>
</protein>
<proteinExistence type="predicted"/>
<organism evidence="3 4">
    <name type="scientific">Jeongeupia chitinilytica</name>
    <dbReference type="NCBI Taxonomy" id="1041641"/>
    <lineage>
        <taxon>Bacteria</taxon>
        <taxon>Pseudomonadati</taxon>
        <taxon>Pseudomonadota</taxon>
        <taxon>Betaproteobacteria</taxon>
        <taxon>Neisseriales</taxon>
        <taxon>Chitinibacteraceae</taxon>
        <taxon>Jeongeupia</taxon>
    </lineage>
</organism>
<dbReference type="Gene3D" id="2.60.40.3440">
    <property type="match status" value="4"/>
</dbReference>
<dbReference type="EMBL" id="BMYO01000007">
    <property type="protein sequence ID" value="GHD65625.1"/>
    <property type="molecule type" value="Genomic_DNA"/>
</dbReference>
<name>A0ABQ3H2N4_9NEIS</name>
<dbReference type="Pfam" id="PF05345">
    <property type="entry name" value="He_PIG"/>
    <property type="match status" value="5"/>
</dbReference>
<dbReference type="Pfam" id="PF01833">
    <property type="entry name" value="TIG"/>
    <property type="match status" value="2"/>
</dbReference>
<dbReference type="InterPro" id="IPR036709">
    <property type="entry name" value="Autotransporte_beta_dom_sf"/>
</dbReference>
<reference evidence="4" key="1">
    <citation type="journal article" date="2019" name="Int. J. Syst. Evol. Microbiol.">
        <title>The Global Catalogue of Microorganisms (GCM) 10K type strain sequencing project: providing services to taxonomists for standard genome sequencing and annotation.</title>
        <authorList>
            <consortium name="The Broad Institute Genomics Platform"/>
            <consortium name="The Broad Institute Genome Sequencing Center for Infectious Disease"/>
            <person name="Wu L."/>
            <person name="Ma J."/>
        </authorList>
    </citation>
    <scope>NUCLEOTIDE SEQUENCE [LARGE SCALE GENOMIC DNA]</scope>
    <source>
        <strain evidence="4">KCTC 23701</strain>
    </source>
</reference>
<accession>A0ABQ3H2N4</accession>
<feature type="compositionally biased region" description="Gly residues" evidence="1">
    <location>
        <begin position="50"/>
        <end position="63"/>
    </location>
</feature>
<dbReference type="InterPro" id="IPR014756">
    <property type="entry name" value="Ig_E-set"/>
</dbReference>